<dbReference type="AlphaFoldDB" id="A0A0A8X4W7"/>
<keyword evidence="2" id="KW-1185">Reference proteome</keyword>
<proteinExistence type="predicted"/>
<organism evidence="1 2">
    <name type="scientific">Mesobacillus selenatarsenatis (strain DSM 18680 / JCM 14380 / FERM P-15431 / SF-1)</name>
    <dbReference type="NCBI Taxonomy" id="1321606"/>
    <lineage>
        <taxon>Bacteria</taxon>
        <taxon>Bacillati</taxon>
        <taxon>Bacillota</taxon>
        <taxon>Bacilli</taxon>
        <taxon>Bacillales</taxon>
        <taxon>Bacillaceae</taxon>
        <taxon>Mesobacillus</taxon>
    </lineage>
</organism>
<evidence type="ECO:0000313" key="1">
    <source>
        <dbReference type="EMBL" id="GAM14087.1"/>
    </source>
</evidence>
<accession>A0A0A8X4W7</accession>
<sequence length="39" mass="4221">MKVLSASSKFVIGSALEGGFVYLKKGILTPNKLIRRGKL</sequence>
<name>A0A0A8X4W7_MESS1</name>
<comment type="caution">
    <text evidence="1">The sequence shown here is derived from an EMBL/GenBank/DDBJ whole genome shotgun (WGS) entry which is preliminary data.</text>
</comment>
<protein>
    <submittedName>
        <fullName evidence="1">Uncharacterized protein</fullName>
    </submittedName>
</protein>
<reference evidence="1 2" key="1">
    <citation type="submission" date="2013-06" db="EMBL/GenBank/DDBJ databases">
        <title>Whole genome shotgun sequence of Bacillus selenatarsenatis SF-1.</title>
        <authorList>
            <person name="Kuroda M."/>
            <person name="Sei K."/>
            <person name="Yamashita M."/>
            <person name="Ike M."/>
        </authorList>
    </citation>
    <scope>NUCLEOTIDE SEQUENCE [LARGE SCALE GENOMIC DNA]</scope>
    <source>
        <strain evidence="1 2">SF-1</strain>
    </source>
</reference>
<dbReference type="Proteomes" id="UP000031014">
    <property type="component" value="Unassembled WGS sequence"/>
</dbReference>
<evidence type="ECO:0000313" key="2">
    <source>
        <dbReference type="Proteomes" id="UP000031014"/>
    </source>
</evidence>
<dbReference type="EMBL" id="BASE01000045">
    <property type="protein sequence ID" value="GAM14087.1"/>
    <property type="molecule type" value="Genomic_DNA"/>
</dbReference>
<gene>
    <name evidence="1" type="ORF">SAMD00020551_2234</name>
</gene>
<dbReference type="STRING" id="1321606.SAMD00020551_2234"/>